<dbReference type="Gene3D" id="3.50.30.40">
    <property type="entry name" value="Ribonuclease E inhibitor RraA/RraA-like"/>
    <property type="match status" value="1"/>
</dbReference>
<dbReference type="GO" id="GO:0046872">
    <property type="term" value="F:metal ion binding"/>
    <property type="evidence" value="ECO:0007669"/>
    <property type="project" value="UniProtKB-KW"/>
</dbReference>
<comment type="similarity">
    <text evidence="3">Belongs to the class II aldolase/RraA-like family.</text>
</comment>
<dbReference type="Pfam" id="PF03737">
    <property type="entry name" value="RraA-like"/>
    <property type="match status" value="1"/>
</dbReference>
<dbReference type="EMBL" id="JADMLG010000006">
    <property type="protein sequence ID" value="MBH0777809.1"/>
    <property type="molecule type" value="Genomic_DNA"/>
</dbReference>
<comment type="cofactor">
    <cofactor evidence="2">
        <name>a divalent metal cation</name>
        <dbReference type="ChEBI" id="CHEBI:60240"/>
    </cofactor>
</comment>
<evidence type="ECO:0000256" key="9">
    <source>
        <dbReference type="ARBA" id="ARBA00029596"/>
    </source>
</evidence>
<accession>A0A931IAE4</accession>
<comment type="subunit">
    <text evidence="4">Homotrimer.</text>
</comment>
<evidence type="ECO:0000256" key="1">
    <source>
        <dbReference type="ARBA" id="ARBA00001342"/>
    </source>
</evidence>
<comment type="catalytic activity">
    <reaction evidence="1">
        <text>4-hydroxy-4-methyl-2-oxoglutarate = 2 pyruvate</text>
        <dbReference type="Rhea" id="RHEA:22748"/>
        <dbReference type="ChEBI" id="CHEBI:15361"/>
        <dbReference type="ChEBI" id="CHEBI:58276"/>
        <dbReference type="EC" id="4.1.3.17"/>
    </reaction>
</comment>
<name>A0A931IAE4_9NOCA</name>
<proteinExistence type="inferred from homology"/>
<dbReference type="InterPro" id="IPR036704">
    <property type="entry name" value="RraA/RraA-like_sf"/>
</dbReference>
<evidence type="ECO:0000313" key="14">
    <source>
        <dbReference type="EMBL" id="MBH0777809.1"/>
    </source>
</evidence>
<gene>
    <name evidence="14" type="ORF">IT779_16155</name>
</gene>
<evidence type="ECO:0000256" key="7">
    <source>
        <dbReference type="ARBA" id="ARBA00016549"/>
    </source>
</evidence>
<evidence type="ECO:0000256" key="6">
    <source>
        <dbReference type="ARBA" id="ARBA00012947"/>
    </source>
</evidence>
<dbReference type="PANTHER" id="PTHR33254">
    <property type="entry name" value="4-HYDROXY-4-METHYL-2-OXOGLUTARATE ALDOLASE 3-RELATED"/>
    <property type="match status" value="1"/>
</dbReference>
<dbReference type="SUPFAM" id="SSF89562">
    <property type="entry name" value="RraA-like"/>
    <property type="match status" value="1"/>
</dbReference>
<dbReference type="GO" id="GO:0008948">
    <property type="term" value="F:oxaloacetate decarboxylase activity"/>
    <property type="evidence" value="ECO:0007669"/>
    <property type="project" value="UniProtKB-EC"/>
</dbReference>
<evidence type="ECO:0000256" key="3">
    <source>
        <dbReference type="ARBA" id="ARBA00008621"/>
    </source>
</evidence>
<comment type="cofactor">
    <cofactor evidence="13">
        <name>Mg(2+)</name>
        <dbReference type="ChEBI" id="CHEBI:18420"/>
    </cofactor>
</comment>
<comment type="catalytic activity">
    <reaction evidence="12">
        <text>oxaloacetate + H(+) = pyruvate + CO2</text>
        <dbReference type="Rhea" id="RHEA:15641"/>
        <dbReference type="ChEBI" id="CHEBI:15361"/>
        <dbReference type="ChEBI" id="CHEBI:15378"/>
        <dbReference type="ChEBI" id="CHEBI:16452"/>
        <dbReference type="ChEBI" id="CHEBI:16526"/>
        <dbReference type="EC" id="4.1.1.112"/>
    </reaction>
</comment>
<protein>
    <recommendedName>
        <fullName evidence="7">Putative 4-hydroxy-4-methyl-2-oxoglutarate aldolase</fullName>
        <ecNumber evidence="6">4.1.1.112</ecNumber>
        <ecNumber evidence="5">4.1.3.17</ecNumber>
    </recommendedName>
    <alternativeName>
        <fullName evidence="11">Oxaloacetate decarboxylase</fullName>
    </alternativeName>
    <alternativeName>
        <fullName evidence="9">Regulator of ribonuclease activity homolog</fullName>
    </alternativeName>
    <alternativeName>
        <fullName evidence="10">RraA-like protein</fullName>
    </alternativeName>
</protein>
<organism evidence="14 15">
    <name type="scientific">Nocardia bovistercoris</name>
    <dbReference type="NCBI Taxonomy" id="2785916"/>
    <lineage>
        <taxon>Bacteria</taxon>
        <taxon>Bacillati</taxon>
        <taxon>Actinomycetota</taxon>
        <taxon>Actinomycetes</taxon>
        <taxon>Mycobacteriales</taxon>
        <taxon>Nocardiaceae</taxon>
        <taxon>Nocardia</taxon>
    </lineage>
</organism>
<keyword evidence="15" id="KW-1185">Reference proteome</keyword>
<keyword evidence="13" id="KW-0460">Magnesium</keyword>
<dbReference type="GO" id="GO:0047443">
    <property type="term" value="F:4-hydroxy-4-methyl-2-oxoglutarate aldolase activity"/>
    <property type="evidence" value="ECO:0007669"/>
    <property type="project" value="UniProtKB-EC"/>
</dbReference>
<dbReference type="AlphaFoldDB" id="A0A931IAE4"/>
<dbReference type="CDD" id="cd16841">
    <property type="entry name" value="RraA_family"/>
    <property type="match status" value="1"/>
</dbReference>
<comment type="function">
    <text evidence="8">Catalyzes the aldol cleavage of 4-hydroxy-4-methyl-2-oxoglutarate (HMG) into 2 molecules of pyruvate. Also contains a secondary oxaloacetate (OAA) decarboxylase activity due to the common pyruvate enolate transition state formed following C-C bond cleavage in the retro-aldol and decarboxylation reactions.</text>
</comment>
<keyword evidence="13" id="KW-0479">Metal-binding</keyword>
<feature type="binding site" evidence="13">
    <location>
        <position position="100"/>
    </location>
    <ligand>
        <name>substrate</name>
    </ligand>
</feature>
<reference evidence="14" key="1">
    <citation type="submission" date="2020-11" db="EMBL/GenBank/DDBJ databases">
        <title>Nocardia NEAU-351.nov., a novel actinomycete isolated from the cow dung.</title>
        <authorList>
            <person name="Zhang X."/>
        </authorList>
    </citation>
    <scope>NUCLEOTIDE SEQUENCE</scope>
    <source>
        <strain evidence="14">NEAU-351</strain>
    </source>
</reference>
<dbReference type="EC" id="4.1.3.17" evidence="5"/>
<evidence type="ECO:0000256" key="13">
    <source>
        <dbReference type="PIRSR" id="PIRSR605493-1"/>
    </source>
</evidence>
<evidence type="ECO:0000256" key="11">
    <source>
        <dbReference type="ARBA" id="ARBA00032305"/>
    </source>
</evidence>
<evidence type="ECO:0000256" key="12">
    <source>
        <dbReference type="ARBA" id="ARBA00047973"/>
    </source>
</evidence>
<evidence type="ECO:0000256" key="2">
    <source>
        <dbReference type="ARBA" id="ARBA00001968"/>
    </source>
</evidence>
<evidence type="ECO:0000256" key="4">
    <source>
        <dbReference type="ARBA" id="ARBA00011233"/>
    </source>
</evidence>
<evidence type="ECO:0000256" key="10">
    <source>
        <dbReference type="ARBA" id="ARBA00030169"/>
    </source>
</evidence>
<dbReference type="EC" id="4.1.1.112" evidence="6"/>
<sequence length="214" mass="22709">MTYAFSRLPVSALCDIDESLPVADPAIRPMTANARICGPAYTVIADGEVLSTLWAIARAAPGAVIVVQTNGSRLAVLGELFAAEAHRRGLAGIVVDGFIRDRRGLPPEFALWARGTVPNAGRSDVAPDVGRQICLGGVPVAPGDIVMADDDGIICAPRARLEACVEQAQNLERTEAVLRDRMNHGRSLIEMSNLADHVAALSSHRRSVLTIEPS</sequence>
<feature type="binding site" evidence="13">
    <location>
        <position position="101"/>
    </location>
    <ligand>
        <name>Mg(2+)</name>
        <dbReference type="ChEBI" id="CHEBI:18420"/>
    </ligand>
</feature>
<evidence type="ECO:0000256" key="8">
    <source>
        <dbReference type="ARBA" id="ARBA00025046"/>
    </source>
</evidence>
<dbReference type="RefSeq" id="WP_196150136.1">
    <property type="nucleotide sequence ID" value="NZ_JADMLG010000006.1"/>
</dbReference>
<dbReference type="Proteomes" id="UP000655751">
    <property type="component" value="Unassembled WGS sequence"/>
</dbReference>
<evidence type="ECO:0000256" key="5">
    <source>
        <dbReference type="ARBA" id="ARBA00012213"/>
    </source>
</evidence>
<comment type="caution">
    <text evidence="14">The sequence shown here is derived from an EMBL/GenBank/DDBJ whole genome shotgun (WGS) entry which is preliminary data.</text>
</comment>
<dbReference type="PANTHER" id="PTHR33254:SF4">
    <property type="entry name" value="4-HYDROXY-4-METHYL-2-OXOGLUTARATE ALDOLASE 3-RELATED"/>
    <property type="match status" value="1"/>
</dbReference>
<dbReference type="InterPro" id="IPR005493">
    <property type="entry name" value="RraA/RraA-like"/>
</dbReference>
<evidence type="ECO:0000313" key="15">
    <source>
        <dbReference type="Proteomes" id="UP000655751"/>
    </source>
</evidence>